<organism evidence="2 3">
    <name type="scientific">Ruegeria haliotis</name>
    <dbReference type="NCBI Taxonomy" id="2747601"/>
    <lineage>
        <taxon>Bacteria</taxon>
        <taxon>Pseudomonadati</taxon>
        <taxon>Pseudomonadota</taxon>
        <taxon>Alphaproteobacteria</taxon>
        <taxon>Rhodobacterales</taxon>
        <taxon>Roseobacteraceae</taxon>
        <taxon>Ruegeria</taxon>
    </lineage>
</organism>
<keyword evidence="3" id="KW-1185">Reference proteome</keyword>
<feature type="domain" description="Methyltransferase type 11" evidence="1">
    <location>
        <begin position="132"/>
        <end position="181"/>
    </location>
</feature>
<evidence type="ECO:0000259" key="1">
    <source>
        <dbReference type="Pfam" id="PF08241"/>
    </source>
</evidence>
<dbReference type="EMBL" id="JABXWT010000004">
    <property type="protein sequence ID" value="NVO56384.1"/>
    <property type="molecule type" value="Genomic_DNA"/>
</dbReference>
<evidence type="ECO:0000313" key="2">
    <source>
        <dbReference type="EMBL" id="NVO56384.1"/>
    </source>
</evidence>
<accession>A0ABX2PRJ0</accession>
<dbReference type="GO" id="GO:0008168">
    <property type="term" value="F:methyltransferase activity"/>
    <property type="evidence" value="ECO:0007669"/>
    <property type="project" value="UniProtKB-KW"/>
</dbReference>
<dbReference type="Pfam" id="PF08241">
    <property type="entry name" value="Methyltransf_11"/>
    <property type="match status" value="1"/>
</dbReference>
<reference evidence="2 3" key="1">
    <citation type="submission" date="2020-06" db="EMBL/GenBank/DDBJ databases">
        <authorList>
            <person name="Cao W.R."/>
        </authorList>
    </citation>
    <scope>NUCLEOTIDE SEQUENCE [LARGE SCALE GENOMIC DNA]</scope>
    <source>
        <strain evidence="2 3">B1Z28</strain>
    </source>
</reference>
<proteinExistence type="predicted"/>
<keyword evidence="2" id="KW-0489">Methyltransferase</keyword>
<gene>
    <name evidence="2" type="ORF">HW561_11340</name>
</gene>
<protein>
    <submittedName>
        <fullName evidence="2">Class I SAM-dependent methyltransferase</fullName>
    </submittedName>
</protein>
<keyword evidence="2" id="KW-0808">Transferase</keyword>
<evidence type="ECO:0000313" key="3">
    <source>
        <dbReference type="Proteomes" id="UP000630805"/>
    </source>
</evidence>
<dbReference type="Gene3D" id="3.40.50.150">
    <property type="entry name" value="Vaccinia Virus protein VP39"/>
    <property type="match status" value="1"/>
</dbReference>
<comment type="caution">
    <text evidence="2">The sequence shown here is derived from an EMBL/GenBank/DDBJ whole genome shotgun (WGS) entry which is preliminary data.</text>
</comment>
<dbReference type="InterPro" id="IPR013216">
    <property type="entry name" value="Methyltransf_11"/>
</dbReference>
<dbReference type="SUPFAM" id="SSF53335">
    <property type="entry name" value="S-adenosyl-L-methionine-dependent methyltransferases"/>
    <property type="match status" value="1"/>
</dbReference>
<sequence>MPLAPTEAIRDLIRDDFKQGTGPSVVNGGVPVYVHYEDSVIEPPKPTDIEVESQIHRPAYRGPIKFLKRLASPVKKVTLRNVDRFLSEMKALNPNPRVLIVGGGSVGQGMGELYEDPNVQIFAFDIYQSPNIQFVADAHDIPMQDDVFDGVVIQAVLEHVLDPRQVASEIHRVLKPGGLIYAETPFLQQVHEGPYDFTRFTESGHRYLFRAFDRIDSGASAGPGVQFMWSVDYLFRGLFRSRTAGKVAKLCVFWAQYLDRLIPEPYRVDGASGVFFLGRKSDTKLQPKEAVAHYQGAQ</sequence>
<dbReference type="Proteomes" id="UP000630805">
    <property type="component" value="Unassembled WGS sequence"/>
</dbReference>
<dbReference type="CDD" id="cd02440">
    <property type="entry name" value="AdoMet_MTases"/>
    <property type="match status" value="1"/>
</dbReference>
<dbReference type="GO" id="GO:0032259">
    <property type="term" value="P:methylation"/>
    <property type="evidence" value="ECO:0007669"/>
    <property type="project" value="UniProtKB-KW"/>
</dbReference>
<dbReference type="RefSeq" id="WP_176864783.1">
    <property type="nucleotide sequence ID" value="NZ_JABXWT010000004.1"/>
</dbReference>
<name>A0ABX2PRJ0_9RHOB</name>
<dbReference type="InterPro" id="IPR029063">
    <property type="entry name" value="SAM-dependent_MTases_sf"/>
</dbReference>